<dbReference type="CDD" id="cd03419">
    <property type="entry name" value="GRX_GRXh_1_2_like"/>
    <property type="match status" value="1"/>
</dbReference>
<dbReference type="OrthoDB" id="423313at2759"/>
<dbReference type="AlphaFoldDB" id="A0A5N7CJB3"/>
<reference evidence="4" key="1">
    <citation type="submission" date="2019-04" db="EMBL/GenBank/DDBJ databases">
        <title>Friends and foes A comparative genomics studyof 23 Aspergillus species from section Flavi.</title>
        <authorList>
            <consortium name="DOE Joint Genome Institute"/>
            <person name="Kjaerbolling I."/>
            <person name="Vesth T."/>
            <person name="Frisvad J.C."/>
            <person name="Nybo J.L."/>
            <person name="Theobald S."/>
            <person name="Kildgaard S."/>
            <person name="Isbrandt T."/>
            <person name="Kuo A."/>
            <person name="Sato A."/>
            <person name="Lyhne E.K."/>
            <person name="Kogle M.E."/>
            <person name="Wiebenga A."/>
            <person name="Kun R.S."/>
            <person name="Lubbers R.J."/>
            <person name="Makela M.R."/>
            <person name="Barry K."/>
            <person name="Chovatia M."/>
            <person name="Clum A."/>
            <person name="Daum C."/>
            <person name="Haridas S."/>
            <person name="He G."/>
            <person name="LaButti K."/>
            <person name="Lipzen A."/>
            <person name="Mondo S."/>
            <person name="Riley R."/>
            <person name="Salamov A."/>
            <person name="Simmons B.A."/>
            <person name="Magnuson J.K."/>
            <person name="Henrissat B."/>
            <person name="Mortensen U.H."/>
            <person name="Larsen T.O."/>
            <person name="Devries R.P."/>
            <person name="Grigoriev I.V."/>
            <person name="Machida M."/>
            <person name="Baker S.E."/>
            <person name="Andersen M.R."/>
        </authorList>
    </citation>
    <scope>NUCLEOTIDE SEQUENCE [LARGE SCALE GENOMIC DNA]</scope>
    <source>
        <strain evidence="4">IBT 14317</strain>
    </source>
</reference>
<dbReference type="Pfam" id="PF00462">
    <property type="entry name" value="Glutaredoxin"/>
    <property type="match status" value="1"/>
</dbReference>
<evidence type="ECO:0000256" key="2">
    <source>
        <dbReference type="SAM" id="MobiDB-lite"/>
    </source>
</evidence>
<dbReference type="InterPro" id="IPR011899">
    <property type="entry name" value="Glutaredoxin_euk/vir"/>
</dbReference>
<dbReference type="PANTHER" id="PTHR45694">
    <property type="entry name" value="GLUTAREDOXIN 2"/>
    <property type="match status" value="1"/>
</dbReference>
<dbReference type="Proteomes" id="UP000326877">
    <property type="component" value="Unassembled WGS sequence"/>
</dbReference>
<dbReference type="FunFam" id="3.40.30.10:FF:000093">
    <property type="entry name" value="Glutaredoxin 2"/>
    <property type="match status" value="1"/>
</dbReference>
<dbReference type="GO" id="GO:0005801">
    <property type="term" value="C:cis-Golgi network"/>
    <property type="evidence" value="ECO:0007669"/>
    <property type="project" value="UniProtKB-ARBA"/>
</dbReference>
<dbReference type="PRINTS" id="PR00160">
    <property type="entry name" value="GLUTAREDOXIN"/>
</dbReference>
<comment type="similarity">
    <text evidence="1">Belongs to the glutaredoxin family. Monothiol subfamily.</text>
</comment>
<dbReference type="PROSITE" id="PS51354">
    <property type="entry name" value="GLUTAREDOXIN_2"/>
    <property type="match status" value="1"/>
</dbReference>
<organism evidence="4">
    <name type="scientific">Petromyces alliaceus</name>
    <name type="common">Aspergillus alliaceus</name>
    <dbReference type="NCBI Taxonomy" id="209559"/>
    <lineage>
        <taxon>Eukaryota</taxon>
        <taxon>Fungi</taxon>
        <taxon>Dikarya</taxon>
        <taxon>Ascomycota</taxon>
        <taxon>Pezizomycotina</taxon>
        <taxon>Eurotiomycetes</taxon>
        <taxon>Eurotiomycetidae</taxon>
        <taxon>Eurotiales</taxon>
        <taxon>Aspergillaceae</taxon>
        <taxon>Aspergillus</taxon>
        <taxon>Aspergillus subgen. Circumdati</taxon>
    </lineage>
</organism>
<dbReference type="InterPro" id="IPR014025">
    <property type="entry name" value="Glutaredoxin_subgr"/>
</dbReference>
<dbReference type="InterPro" id="IPR002109">
    <property type="entry name" value="Glutaredoxin"/>
</dbReference>
<evidence type="ECO:0000256" key="1">
    <source>
        <dbReference type="ARBA" id="ARBA00009630"/>
    </source>
</evidence>
<dbReference type="GO" id="GO:0005796">
    <property type="term" value="C:Golgi lumen"/>
    <property type="evidence" value="ECO:0007669"/>
    <property type="project" value="TreeGrafter"/>
</dbReference>
<dbReference type="PANTHER" id="PTHR45694:SF5">
    <property type="entry name" value="GLUTAREDOXIN 2"/>
    <property type="match status" value="1"/>
</dbReference>
<accession>A0A5N7CJB3</accession>
<sequence>MLMMLPQRRIKLLAIAVVALTIVAIYYSSDARRVQNQKFYQSTVAAIESHKQGKEPGADADKSSGKESLSGNPIYEDAGVKPAEDMMEPAIPKNDDRETEEISIAGRTRMTVPKDRNNPEKQGQASGPDEHMEVKTELNRILKKSPIIVFSKSYCPHSARAKSILLDKYLIVPVPYVVELDQHPLGQPLQALLAENTGRRTVPNVLVSGRSIGGGDDVTALDEKNELASILKKLGGQWVQEVSRKEAGH</sequence>
<protein>
    <submittedName>
        <fullName evidence="4">Glutaredoxin domain protein</fullName>
    </submittedName>
</protein>
<dbReference type="NCBIfam" id="TIGR02180">
    <property type="entry name" value="GRX_euk"/>
    <property type="match status" value="1"/>
</dbReference>
<dbReference type="GO" id="GO:0004362">
    <property type="term" value="F:glutathione-disulfide reductase (NADPH) activity"/>
    <property type="evidence" value="ECO:0007669"/>
    <property type="project" value="UniProtKB-ARBA"/>
</dbReference>
<dbReference type="SUPFAM" id="SSF52833">
    <property type="entry name" value="Thioredoxin-like"/>
    <property type="match status" value="1"/>
</dbReference>
<name>A0A5N7CJB3_PETAA</name>
<evidence type="ECO:0000313" key="4">
    <source>
        <dbReference type="EMBL" id="KAE8393949.1"/>
    </source>
</evidence>
<feature type="region of interest" description="Disordered" evidence="2">
    <location>
        <begin position="48"/>
        <end position="132"/>
    </location>
</feature>
<dbReference type="InterPro" id="IPR036249">
    <property type="entry name" value="Thioredoxin-like_sf"/>
</dbReference>
<feature type="domain" description="Glutaredoxin" evidence="3">
    <location>
        <begin position="147"/>
        <end position="212"/>
    </location>
</feature>
<dbReference type="Gene3D" id="3.40.30.10">
    <property type="entry name" value="Glutaredoxin"/>
    <property type="match status" value="1"/>
</dbReference>
<feature type="compositionally biased region" description="Basic and acidic residues" evidence="2">
    <location>
        <begin position="48"/>
        <end position="65"/>
    </location>
</feature>
<dbReference type="EMBL" id="ML735226">
    <property type="protein sequence ID" value="KAE8393949.1"/>
    <property type="molecule type" value="Genomic_DNA"/>
</dbReference>
<gene>
    <name evidence="4" type="ORF">BDV23DRAFT_148310</name>
</gene>
<evidence type="ECO:0000259" key="3">
    <source>
        <dbReference type="Pfam" id="PF00462"/>
    </source>
</evidence>
<dbReference type="GO" id="GO:0000324">
    <property type="term" value="C:fungal-type vacuole"/>
    <property type="evidence" value="ECO:0007669"/>
    <property type="project" value="TreeGrafter"/>
</dbReference>
<dbReference type="GO" id="GO:0034599">
    <property type="term" value="P:cellular response to oxidative stress"/>
    <property type="evidence" value="ECO:0007669"/>
    <property type="project" value="TreeGrafter"/>
</dbReference>
<proteinExistence type="inferred from homology"/>